<gene>
    <name evidence="3" type="ORF">ARMGADRAFT_1028394</name>
</gene>
<reference evidence="4" key="1">
    <citation type="journal article" date="2017" name="Nat. Ecol. Evol.">
        <title>Genome expansion and lineage-specific genetic innovations in the forest pathogenic fungi Armillaria.</title>
        <authorList>
            <person name="Sipos G."/>
            <person name="Prasanna A.N."/>
            <person name="Walter M.C."/>
            <person name="O'Connor E."/>
            <person name="Balint B."/>
            <person name="Krizsan K."/>
            <person name="Kiss B."/>
            <person name="Hess J."/>
            <person name="Varga T."/>
            <person name="Slot J."/>
            <person name="Riley R."/>
            <person name="Boka B."/>
            <person name="Rigling D."/>
            <person name="Barry K."/>
            <person name="Lee J."/>
            <person name="Mihaltcheva S."/>
            <person name="LaButti K."/>
            <person name="Lipzen A."/>
            <person name="Waldron R."/>
            <person name="Moloney N.M."/>
            <person name="Sperisen C."/>
            <person name="Kredics L."/>
            <person name="Vagvoelgyi C."/>
            <person name="Patrignani A."/>
            <person name="Fitzpatrick D."/>
            <person name="Nagy I."/>
            <person name="Doyle S."/>
            <person name="Anderson J.B."/>
            <person name="Grigoriev I.V."/>
            <person name="Gueldener U."/>
            <person name="Muensterkoetter M."/>
            <person name="Nagy L.G."/>
        </authorList>
    </citation>
    <scope>NUCLEOTIDE SEQUENCE [LARGE SCALE GENOMIC DNA]</scope>
    <source>
        <strain evidence="4">Ar21-2</strain>
    </source>
</reference>
<dbReference type="AlphaFoldDB" id="A0A2H3E6L0"/>
<dbReference type="Proteomes" id="UP000217790">
    <property type="component" value="Unassembled WGS sequence"/>
</dbReference>
<name>A0A2H3E6L0_ARMGA</name>
<dbReference type="EMBL" id="KZ293651">
    <property type="protein sequence ID" value="PBK96203.1"/>
    <property type="molecule type" value="Genomic_DNA"/>
</dbReference>
<dbReference type="InParanoid" id="A0A2H3E6L0"/>
<feature type="transmembrane region" description="Helical" evidence="1">
    <location>
        <begin position="77"/>
        <end position="98"/>
    </location>
</feature>
<feature type="chain" id="PRO_5013783073" evidence="2">
    <location>
        <begin position="23"/>
        <end position="134"/>
    </location>
</feature>
<proteinExistence type="predicted"/>
<organism evidence="3 4">
    <name type="scientific">Armillaria gallica</name>
    <name type="common">Bulbous honey fungus</name>
    <name type="synonym">Armillaria bulbosa</name>
    <dbReference type="NCBI Taxonomy" id="47427"/>
    <lineage>
        <taxon>Eukaryota</taxon>
        <taxon>Fungi</taxon>
        <taxon>Dikarya</taxon>
        <taxon>Basidiomycota</taxon>
        <taxon>Agaricomycotina</taxon>
        <taxon>Agaricomycetes</taxon>
        <taxon>Agaricomycetidae</taxon>
        <taxon>Agaricales</taxon>
        <taxon>Marasmiineae</taxon>
        <taxon>Physalacriaceae</taxon>
        <taxon>Armillaria</taxon>
    </lineage>
</organism>
<accession>A0A2H3E6L0</accession>
<keyword evidence="1" id="KW-0472">Membrane</keyword>
<keyword evidence="1" id="KW-0812">Transmembrane</keyword>
<evidence type="ECO:0000256" key="1">
    <source>
        <dbReference type="SAM" id="Phobius"/>
    </source>
</evidence>
<evidence type="ECO:0000313" key="3">
    <source>
        <dbReference type="EMBL" id="PBK96203.1"/>
    </source>
</evidence>
<keyword evidence="4" id="KW-1185">Reference proteome</keyword>
<evidence type="ECO:0000256" key="2">
    <source>
        <dbReference type="SAM" id="SignalP"/>
    </source>
</evidence>
<feature type="signal peptide" evidence="2">
    <location>
        <begin position="1"/>
        <end position="22"/>
    </location>
</feature>
<evidence type="ECO:0000313" key="4">
    <source>
        <dbReference type="Proteomes" id="UP000217790"/>
    </source>
</evidence>
<protein>
    <submittedName>
        <fullName evidence="3">Uncharacterized protein</fullName>
    </submittedName>
</protein>
<sequence>MLIGISLLGSAPLALLLMLVMGRDEKSTRSSFMHSHANHPTIHLQIKAETWMNLDDGEGLNDAAGMNANALHLQPSWLFSQGLMLALMLKPLLLMLAYGGGMPTRNPWHTQTRHTFEFNYPTPLLIPILPIVAD</sequence>
<keyword evidence="1" id="KW-1133">Transmembrane helix</keyword>
<keyword evidence="2" id="KW-0732">Signal</keyword>